<reference evidence="2" key="2">
    <citation type="journal article" date="2021" name="PeerJ">
        <title>Extensive microbial diversity within the chicken gut microbiome revealed by metagenomics and culture.</title>
        <authorList>
            <person name="Gilroy R."/>
            <person name="Ravi A."/>
            <person name="Getino M."/>
            <person name="Pursley I."/>
            <person name="Horton D.L."/>
            <person name="Alikhan N.F."/>
            <person name="Baker D."/>
            <person name="Gharbi K."/>
            <person name="Hall N."/>
            <person name="Watson M."/>
            <person name="Adriaenssens E.M."/>
            <person name="Foster-Nyarko E."/>
            <person name="Jarju S."/>
            <person name="Secka A."/>
            <person name="Antonio M."/>
            <person name="Oren A."/>
            <person name="Chaudhuri R.R."/>
            <person name="La Ragione R."/>
            <person name="Hildebrand F."/>
            <person name="Pallen M.J."/>
        </authorList>
    </citation>
    <scope>NUCLEOTIDE SEQUENCE</scope>
    <source>
        <strain evidence="2">CHK165-10780</strain>
    </source>
</reference>
<dbReference type="InterPro" id="IPR038727">
    <property type="entry name" value="NadR/Ttd14_AAA_dom"/>
</dbReference>
<organism evidence="2 3">
    <name type="scientific">Candidatus Faecenecus gallistercoris</name>
    <dbReference type="NCBI Taxonomy" id="2840793"/>
    <lineage>
        <taxon>Bacteria</taxon>
        <taxon>Bacillati</taxon>
        <taxon>Bacillota</taxon>
        <taxon>Bacillota incertae sedis</taxon>
        <taxon>Candidatus Faecenecus</taxon>
    </lineage>
</organism>
<dbReference type="InterPro" id="IPR033469">
    <property type="entry name" value="CYTH-like_dom_sf"/>
</dbReference>
<dbReference type="SUPFAM" id="SSF52540">
    <property type="entry name" value="P-loop containing nucleoside triphosphate hydrolases"/>
    <property type="match status" value="1"/>
</dbReference>
<dbReference type="GO" id="GO:0070300">
    <property type="term" value="F:phosphatidic acid binding"/>
    <property type="evidence" value="ECO:0007669"/>
    <property type="project" value="TreeGrafter"/>
</dbReference>
<dbReference type="Gene3D" id="2.40.320.10">
    <property type="entry name" value="Hypothetical Protein Pfu-838710-001"/>
    <property type="match status" value="1"/>
</dbReference>
<sequence length="372" mass="43425">MKVKKIVLTGGPCAGKTTALQQIEREFTEKGYHVLIVPEAASILIGAGIRPFGPYIMDMAEFQKYVIGLQMDLENFAEKAAESETNPSLIVCDRGILDDRAYVDESDWNNLLHEFKVTNFDLMNRYDLIIHLRTAALGKEEYYTLDNNNARTETPSEAREKDQKTLEAWLGHEKVKVIGNEMSFQDKIRKVVEEIYRSLEKPYPLQIQYKYLLSELDVSKMNEIQFVKLELEQYITEEDGKETIYRKTGRGGEEKYTAITKMDTDINHERITTSRLITDVEYYQNMPPKITPIRKTRYCFEYQNQYFRLDIFENGLQLLEVEPTTEKQPVTLPDFVTIEKDVTDDTEYRNSSIFYQLNSSIQNKIKKYRPTI</sequence>
<dbReference type="SUPFAM" id="SSF55154">
    <property type="entry name" value="CYTH-like phosphatases"/>
    <property type="match status" value="1"/>
</dbReference>
<dbReference type="Gene3D" id="3.40.50.300">
    <property type="entry name" value="P-loop containing nucleotide triphosphate hydrolases"/>
    <property type="match status" value="1"/>
</dbReference>
<name>A0A9D0Z032_9FIRM</name>
<dbReference type="InterPro" id="IPR053227">
    <property type="entry name" value="TRPL-trafficking_regulator"/>
</dbReference>
<evidence type="ECO:0000313" key="3">
    <source>
        <dbReference type="Proteomes" id="UP000886725"/>
    </source>
</evidence>
<dbReference type="PANTHER" id="PTHR34932:SF1">
    <property type="entry name" value="TRPL TRANSLOCATION DEFECT PROTEIN 14"/>
    <property type="match status" value="1"/>
</dbReference>
<dbReference type="EMBL" id="DVFU01000113">
    <property type="protein sequence ID" value="HIQ65234.1"/>
    <property type="molecule type" value="Genomic_DNA"/>
</dbReference>
<dbReference type="InterPro" id="IPR027417">
    <property type="entry name" value="P-loop_NTPase"/>
</dbReference>
<dbReference type="AlphaFoldDB" id="A0A9D0Z032"/>
<protein>
    <submittedName>
        <fullName evidence="2">AAA family ATPase</fullName>
    </submittedName>
</protein>
<dbReference type="Proteomes" id="UP000886725">
    <property type="component" value="Unassembled WGS sequence"/>
</dbReference>
<proteinExistence type="predicted"/>
<reference evidence="2" key="1">
    <citation type="submission" date="2020-10" db="EMBL/GenBank/DDBJ databases">
        <authorList>
            <person name="Gilroy R."/>
        </authorList>
    </citation>
    <scope>NUCLEOTIDE SEQUENCE</scope>
    <source>
        <strain evidence="2">CHK165-10780</strain>
    </source>
</reference>
<dbReference type="GO" id="GO:0035091">
    <property type="term" value="F:phosphatidylinositol binding"/>
    <property type="evidence" value="ECO:0007669"/>
    <property type="project" value="TreeGrafter"/>
</dbReference>
<evidence type="ECO:0000313" key="2">
    <source>
        <dbReference type="EMBL" id="HIQ65234.1"/>
    </source>
</evidence>
<dbReference type="PANTHER" id="PTHR34932">
    <property type="entry name" value="TRPL TRANSLOCATION DEFECT PROTEIN 14"/>
    <property type="match status" value="1"/>
</dbReference>
<dbReference type="GO" id="GO:0005525">
    <property type="term" value="F:GTP binding"/>
    <property type="evidence" value="ECO:0007669"/>
    <property type="project" value="TreeGrafter"/>
</dbReference>
<gene>
    <name evidence="2" type="ORF">IAC85_05810</name>
</gene>
<dbReference type="Pfam" id="PF13521">
    <property type="entry name" value="AAA_28"/>
    <property type="match status" value="1"/>
</dbReference>
<accession>A0A9D0Z032</accession>
<comment type="caution">
    <text evidence="2">The sequence shown here is derived from an EMBL/GenBank/DDBJ whole genome shotgun (WGS) entry which is preliminary data.</text>
</comment>
<feature type="domain" description="NadR/Ttd14 AAA" evidence="1">
    <location>
        <begin position="5"/>
        <end position="182"/>
    </location>
</feature>
<evidence type="ECO:0000259" key="1">
    <source>
        <dbReference type="Pfam" id="PF13521"/>
    </source>
</evidence>